<comment type="caution">
    <text evidence="2">The sequence shown here is derived from an EMBL/GenBank/DDBJ whole genome shotgun (WGS) entry which is preliminary data.</text>
</comment>
<protein>
    <recommendedName>
        <fullName evidence="1">Ribosome maturation protein SDO1/SBDS N-terminal domain-containing protein</fullName>
    </recommendedName>
</protein>
<dbReference type="Pfam" id="PF01172">
    <property type="entry name" value="SBDS_N"/>
    <property type="match status" value="1"/>
</dbReference>
<evidence type="ECO:0000313" key="2">
    <source>
        <dbReference type="EMBL" id="PPQ70439.1"/>
    </source>
</evidence>
<dbReference type="InterPro" id="IPR036786">
    <property type="entry name" value="Ribosome_mat_SBDS_N_sf"/>
</dbReference>
<dbReference type="InterPro" id="IPR019783">
    <property type="entry name" value="SDO1/SBDS_N"/>
</dbReference>
<keyword evidence="3" id="KW-1185">Reference proteome</keyword>
<dbReference type="SUPFAM" id="SSF89895">
    <property type="entry name" value="FYSH domain"/>
    <property type="match status" value="1"/>
</dbReference>
<name>A0A409VW13_9AGAR</name>
<gene>
    <name evidence="2" type="ORF">CVT26_013933</name>
</gene>
<dbReference type="OrthoDB" id="2567806at2759"/>
<evidence type="ECO:0000259" key="1">
    <source>
        <dbReference type="Pfam" id="PF01172"/>
    </source>
</evidence>
<dbReference type="FunCoup" id="A0A409VW13">
    <property type="interactions" value="26"/>
</dbReference>
<feature type="domain" description="Ribosome maturation protein SDO1/SBDS N-terminal" evidence="1">
    <location>
        <begin position="5"/>
        <end position="79"/>
    </location>
</feature>
<dbReference type="AlphaFoldDB" id="A0A409VW13"/>
<sequence length="114" mass="12785">MSHNLTKLVYKPDSKSTDEYMIIVNPDSYKKWKEGAFQVFHTQQGSQGILHHPSNQQLDNVFGTHKDVDVVKFLLDNAKELPGTFHEDKIATKNAVRGSMVIDTKGKAQTTGRG</sequence>
<dbReference type="Gene3D" id="3.30.1250.10">
    <property type="entry name" value="Ribosome maturation protein SBDS, N-terminal domain"/>
    <property type="match status" value="1"/>
</dbReference>
<proteinExistence type="predicted"/>
<dbReference type="EMBL" id="NHYE01005541">
    <property type="protein sequence ID" value="PPQ70439.1"/>
    <property type="molecule type" value="Genomic_DNA"/>
</dbReference>
<evidence type="ECO:0000313" key="3">
    <source>
        <dbReference type="Proteomes" id="UP000284706"/>
    </source>
</evidence>
<accession>A0A409VW13</accession>
<dbReference type="InParanoid" id="A0A409VW13"/>
<reference evidence="2 3" key="1">
    <citation type="journal article" date="2018" name="Evol. Lett.">
        <title>Horizontal gene cluster transfer increased hallucinogenic mushroom diversity.</title>
        <authorList>
            <person name="Reynolds H.T."/>
            <person name="Vijayakumar V."/>
            <person name="Gluck-Thaler E."/>
            <person name="Korotkin H.B."/>
            <person name="Matheny P.B."/>
            <person name="Slot J.C."/>
        </authorList>
    </citation>
    <scope>NUCLEOTIDE SEQUENCE [LARGE SCALE GENOMIC DNA]</scope>
    <source>
        <strain evidence="2 3">SRW20</strain>
    </source>
</reference>
<organism evidence="2 3">
    <name type="scientific">Gymnopilus dilepis</name>
    <dbReference type="NCBI Taxonomy" id="231916"/>
    <lineage>
        <taxon>Eukaryota</taxon>
        <taxon>Fungi</taxon>
        <taxon>Dikarya</taxon>
        <taxon>Basidiomycota</taxon>
        <taxon>Agaricomycotina</taxon>
        <taxon>Agaricomycetes</taxon>
        <taxon>Agaricomycetidae</taxon>
        <taxon>Agaricales</taxon>
        <taxon>Agaricineae</taxon>
        <taxon>Hymenogastraceae</taxon>
        <taxon>Gymnopilus</taxon>
    </lineage>
</organism>
<dbReference type="Proteomes" id="UP000284706">
    <property type="component" value="Unassembled WGS sequence"/>
</dbReference>